<dbReference type="AlphaFoldDB" id="A0AA40DLP9"/>
<gene>
    <name evidence="1" type="ORF">B0H67DRAFT_594000</name>
</gene>
<dbReference type="Proteomes" id="UP001172102">
    <property type="component" value="Unassembled WGS sequence"/>
</dbReference>
<keyword evidence="2" id="KW-1185">Reference proteome</keyword>
<reference evidence="1" key="1">
    <citation type="submission" date="2023-06" db="EMBL/GenBank/DDBJ databases">
        <title>Genome-scale phylogeny and comparative genomics of the fungal order Sordariales.</title>
        <authorList>
            <consortium name="Lawrence Berkeley National Laboratory"/>
            <person name="Hensen N."/>
            <person name="Bonometti L."/>
            <person name="Westerberg I."/>
            <person name="Brannstrom I.O."/>
            <person name="Guillou S."/>
            <person name="Cros-Aarteil S."/>
            <person name="Calhoun S."/>
            <person name="Haridas S."/>
            <person name="Kuo A."/>
            <person name="Mondo S."/>
            <person name="Pangilinan J."/>
            <person name="Riley R."/>
            <person name="Labutti K."/>
            <person name="Andreopoulos B."/>
            <person name="Lipzen A."/>
            <person name="Chen C."/>
            <person name="Yanf M."/>
            <person name="Daum C."/>
            <person name="Ng V."/>
            <person name="Clum A."/>
            <person name="Steindorff A."/>
            <person name="Ohm R."/>
            <person name="Martin F."/>
            <person name="Silar P."/>
            <person name="Natvig D."/>
            <person name="Lalanne C."/>
            <person name="Gautier V."/>
            <person name="Ament-Velasquez S.L."/>
            <person name="Kruys A."/>
            <person name="Hutchinson M.I."/>
            <person name="Powell A.J."/>
            <person name="Barry K."/>
            <person name="Miller A.N."/>
            <person name="Grigoriev I.V."/>
            <person name="Debuchy R."/>
            <person name="Gladieux P."/>
            <person name="Thoren M.H."/>
            <person name="Johannesson H."/>
        </authorList>
    </citation>
    <scope>NUCLEOTIDE SEQUENCE</scope>
    <source>
        <strain evidence="1">SMH4607-1</strain>
    </source>
</reference>
<comment type="caution">
    <text evidence="1">The sequence shown here is derived from an EMBL/GenBank/DDBJ whole genome shotgun (WGS) entry which is preliminary data.</text>
</comment>
<dbReference type="EMBL" id="JAUKUA010000007">
    <property type="protein sequence ID" value="KAK0705412.1"/>
    <property type="molecule type" value="Genomic_DNA"/>
</dbReference>
<protein>
    <submittedName>
        <fullName evidence="1">Uncharacterized protein</fullName>
    </submittedName>
</protein>
<evidence type="ECO:0000313" key="2">
    <source>
        <dbReference type="Proteomes" id="UP001172102"/>
    </source>
</evidence>
<name>A0AA40DLP9_9PEZI</name>
<organism evidence="1 2">
    <name type="scientific">Lasiosphaeris hirsuta</name>
    <dbReference type="NCBI Taxonomy" id="260670"/>
    <lineage>
        <taxon>Eukaryota</taxon>
        <taxon>Fungi</taxon>
        <taxon>Dikarya</taxon>
        <taxon>Ascomycota</taxon>
        <taxon>Pezizomycotina</taxon>
        <taxon>Sordariomycetes</taxon>
        <taxon>Sordariomycetidae</taxon>
        <taxon>Sordariales</taxon>
        <taxon>Lasiosphaeriaceae</taxon>
        <taxon>Lasiosphaeris</taxon>
    </lineage>
</organism>
<accession>A0AA40DLP9</accession>
<proteinExistence type="predicted"/>
<sequence>MLLRIEITKARLQCTGVRCFVLCAGTGHRQRPNISSMRLLCSPERCCVPVRKSGRVRTEHGICTLQCVMQFQAGVSHEGALVDEDRR</sequence>
<evidence type="ECO:0000313" key="1">
    <source>
        <dbReference type="EMBL" id="KAK0705412.1"/>
    </source>
</evidence>